<gene>
    <name evidence="5" type="ORF">CINCED_3A002001</name>
</gene>
<evidence type="ECO:0000256" key="1">
    <source>
        <dbReference type="ARBA" id="ARBA00001962"/>
    </source>
</evidence>
<dbReference type="Gene3D" id="2.60.120.620">
    <property type="entry name" value="q2cbj1_9rhob like domain"/>
    <property type="match status" value="1"/>
</dbReference>
<sequence length="278" mass="31796">MIYEDLKFKFDRDGFVIIDNFLSEKQVNDLKEAGEKLTQNVPADARKNVFISSQKQVFNSYFLESAEKIGYFFEKNVLDDNGQLLVDSSLALNKVGHALHRLHPVFEECTYTEKVISVCRALGLINPVVSQSMYIYKNPGVGGEVFAHQDSTYQLTTPDTLVGFWFALDDASMENGCLWMIPGSHKYDLHKRLVCDIDGQIDFQGTFPDYDNELYVPAEVKKSSLVLLHGKVIHKSHHNTSQCPRHAYAFHVFDKGVSQYCKYNWLQTKTGFKPLYLE</sequence>
<dbReference type="PANTHER" id="PTHR20883">
    <property type="entry name" value="PHYTANOYL-COA DIOXYGENASE DOMAIN CONTAINING 1"/>
    <property type="match status" value="1"/>
</dbReference>
<evidence type="ECO:0000256" key="2">
    <source>
        <dbReference type="ARBA" id="ARBA00022723"/>
    </source>
</evidence>
<keyword evidence="6" id="KW-1185">Reference proteome</keyword>
<accession>A0A5E4M449</accession>
<dbReference type="PANTHER" id="PTHR20883:SF15">
    <property type="entry name" value="PHYTANOYL-COA DIOXYGENASE DOMAIN-CONTAINING PROTEIN 1"/>
    <property type="match status" value="1"/>
</dbReference>
<protein>
    <submittedName>
        <fullName evidence="5">Phytanoyl-CoA dioxygenase</fullName>
    </submittedName>
</protein>
<dbReference type="GO" id="GO:0051213">
    <property type="term" value="F:dioxygenase activity"/>
    <property type="evidence" value="ECO:0007669"/>
    <property type="project" value="UniProtKB-KW"/>
</dbReference>
<evidence type="ECO:0000313" key="6">
    <source>
        <dbReference type="Proteomes" id="UP000325440"/>
    </source>
</evidence>
<comment type="cofactor">
    <cofactor evidence="1">
        <name>Fe cation</name>
        <dbReference type="ChEBI" id="CHEBI:24875"/>
    </cofactor>
</comment>
<dbReference type="Proteomes" id="UP000325440">
    <property type="component" value="Unassembled WGS sequence"/>
</dbReference>
<dbReference type="Pfam" id="PF05721">
    <property type="entry name" value="PhyH"/>
    <property type="match status" value="1"/>
</dbReference>
<dbReference type="SUPFAM" id="SSF51197">
    <property type="entry name" value="Clavaminate synthase-like"/>
    <property type="match status" value="1"/>
</dbReference>
<organism evidence="5 6">
    <name type="scientific">Cinara cedri</name>
    <dbReference type="NCBI Taxonomy" id="506608"/>
    <lineage>
        <taxon>Eukaryota</taxon>
        <taxon>Metazoa</taxon>
        <taxon>Ecdysozoa</taxon>
        <taxon>Arthropoda</taxon>
        <taxon>Hexapoda</taxon>
        <taxon>Insecta</taxon>
        <taxon>Pterygota</taxon>
        <taxon>Neoptera</taxon>
        <taxon>Paraneoptera</taxon>
        <taxon>Hemiptera</taxon>
        <taxon>Sternorrhyncha</taxon>
        <taxon>Aphidomorpha</taxon>
        <taxon>Aphidoidea</taxon>
        <taxon>Aphididae</taxon>
        <taxon>Lachninae</taxon>
        <taxon>Cinara</taxon>
    </lineage>
</organism>
<dbReference type="GO" id="GO:0046872">
    <property type="term" value="F:metal ion binding"/>
    <property type="evidence" value="ECO:0007669"/>
    <property type="project" value="UniProtKB-KW"/>
</dbReference>
<keyword evidence="5" id="KW-0560">Oxidoreductase</keyword>
<evidence type="ECO:0000313" key="5">
    <source>
        <dbReference type="EMBL" id="VVC25452.1"/>
    </source>
</evidence>
<proteinExistence type="inferred from homology"/>
<keyword evidence="5" id="KW-0223">Dioxygenase</keyword>
<keyword evidence="3" id="KW-0408">Iron</keyword>
<evidence type="ECO:0000256" key="3">
    <source>
        <dbReference type="ARBA" id="ARBA00023004"/>
    </source>
</evidence>
<dbReference type="OrthoDB" id="445007at2759"/>
<dbReference type="InterPro" id="IPR008775">
    <property type="entry name" value="Phytyl_CoA_dOase-like"/>
</dbReference>
<dbReference type="EMBL" id="CABPRJ010000013">
    <property type="protein sequence ID" value="VVC25452.1"/>
    <property type="molecule type" value="Genomic_DNA"/>
</dbReference>
<comment type="similarity">
    <text evidence="4">Belongs to the PhyH family. PHYHD1 subfamily.</text>
</comment>
<dbReference type="AlphaFoldDB" id="A0A5E4M449"/>
<keyword evidence="2" id="KW-0479">Metal-binding</keyword>
<name>A0A5E4M449_9HEMI</name>
<evidence type="ECO:0000256" key="4">
    <source>
        <dbReference type="ARBA" id="ARBA00038356"/>
    </source>
</evidence>
<reference evidence="5 6" key="1">
    <citation type="submission" date="2019-08" db="EMBL/GenBank/DDBJ databases">
        <authorList>
            <person name="Alioto T."/>
            <person name="Alioto T."/>
            <person name="Gomez Garrido J."/>
        </authorList>
    </citation>
    <scope>NUCLEOTIDE SEQUENCE [LARGE SCALE GENOMIC DNA]</scope>
</reference>